<dbReference type="Proteomes" id="UP000299290">
    <property type="component" value="Unassembled WGS sequence"/>
</dbReference>
<dbReference type="AlphaFoldDB" id="A0A4D4KJT5"/>
<keyword evidence="2" id="KW-1185">Reference proteome</keyword>
<comment type="caution">
    <text evidence="1">The sequence shown here is derived from an EMBL/GenBank/DDBJ whole genome shotgun (WGS) entry which is preliminary data.</text>
</comment>
<evidence type="ECO:0000313" key="1">
    <source>
        <dbReference type="EMBL" id="GDY49215.1"/>
    </source>
</evidence>
<organism evidence="1 2">
    <name type="scientific">Streptomyces antimycoticus</name>
    <dbReference type="NCBI Taxonomy" id="68175"/>
    <lineage>
        <taxon>Bacteria</taxon>
        <taxon>Bacillati</taxon>
        <taxon>Actinomycetota</taxon>
        <taxon>Actinomycetes</taxon>
        <taxon>Kitasatosporales</taxon>
        <taxon>Streptomycetaceae</taxon>
        <taxon>Streptomyces</taxon>
        <taxon>Streptomyces violaceusniger group</taxon>
    </lineage>
</organism>
<sequence length="115" mass="13205">MSRRESVKRRLERMKLLPGRGLRWEPGCLLMEAEEEHPAEIDEFGGITWDPLLDLDYLQRVRQEDGRERFAVRVVLSSEASVMSRPRPIPKLLDDTAPVADADRQLSFDDLSAEA</sequence>
<proteinExistence type="predicted"/>
<gene>
    <name evidence="1" type="ORF">SANT12839_100970</name>
</gene>
<name>A0A4D4KJT5_9ACTN</name>
<reference evidence="1 2" key="1">
    <citation type="journal article" date="2020" name="Int. J. Syst. Evol. Microbiol.">
        <title>Reclassification of Streptomyces castelarensis and Streptomyces sporoclivatus as later heterotypic synonyms of Streptomyces antimycoticus.</title>
        <authorList>
            <person name="Komaki H."/>
            <person name="Tamura T."/>
        </authorList>
    </citation>
    <scope>NUCLEOTIDE SEQUENCE [LARGE SCALE GENOMIC DNA]</scope>
    <source>
        <strain evidence="1 2">NBRC 12839</strain>
    </source>
</reference>
<accession>A0A4D4KJT5</accession>
<dbReference type="EMBL" id="BJHV01000003">
    <property type="protein sequence ID" value="GDY49215.1"/>
    <property type="molecule type" value="Genomic_DNA"/>
</dbReference>
<evidence type="ECO:0000313" key="2">
    <source>
        <dbReference type="Proteomes" id="UP000299290"/>
    </source>
</evidence>
<protein>
    <submittedName>
        <fullName evidence="1">Uncharacterized protein</fullName>
    </submittedName>
</protein>